<organism evidence="10 11">
    <name type="scientific">Zophobas morio</name>
    <dbReference type="NCBI Taxonomy" id="2755281"/>
    <lineage>
        <taxon>Eukaryota</taxon>
        <taxon>Metazoa</taxon>
        <taxon>Ecdysozoa</taxon>
        <taxon>Arthropoda</taxon>
        <taxon>Hexapoda</taxon>
        <taxon>Insecta</taxon>
        <taxon>Pterygota</taxon>
        <taxon>Neoptera</taxon>
        <taxon>Endopterygota</taxon>
        <taxon>Coleoptera</taxon>
        <taxon>Polyphaga</taxon>
        <taxon>Cucujiformia</taxon>
        <taxon>Tenebrionidae</taxon>
        <taxon>Zophobas</taxon>
    </lineage>
</organism>
<keyword evidence="6" id="KW-0963">Cytoplasm</keyword>
<evidence type="ECO:0000256" key="8">
    <source>
        <dbReference type="SAM" id="Coils"/>
    </source>
</evidence>
<keyword evidence="6" id="KW-0206">Cytoskeleton</keyword>
<dbReference type="InterPro" id="IPR019821">
    <property type="entry name" value="Kinesin_motor_CS"/>
</dbReference>
<evidence type="ECO:0000256" key="1">
    <source>
        <dbReference type="ARBA" id="ARBA00004245"/>
    </source>
</evidence>
<protein>
    <recommendedName>
        <fullName evidence="9">Kinesin motor domain-containing protein</fullName>
    </recommendedName>
</protein>
<sequence>MNISSSRSHSVLLITVSQKDAEQGSTKVGRLSLVDLAGSEKVSKSEAQGLSLEEVKAINKSLSTLGLVIYHLTDDKSVHVPYRDSKLTRILQESLGGNARTTILITCSPSIDNACETSSSLRFGSRHNYMRAAIILAWCYYIGIRAKKIRNTAKVNKLLTKFELTKLLVSAKEEIRILQRELESLKAGHFCLLDYYRCVLEFDVERAEQNALLPRGPARETF</sequence>
<evidence type="ECO:0000256" key="2">
    <source>
        <dbReference type="ARBA" id="ARBA00022741"/>
    </source>
</evidence>
<dbReference type="PANTHER" id="PTHR47968">
    <property type="entry name" value="CENTROMERE PROTEIN E"/>
    <property type="match status" value="1"/>
</dbReference>
<keyword evidence="2" id="KW-0547">Nucleotide-binding</keyword>
<evidence type="ECO:0000256" key="3">
    <source>
        <dbReference type="ARBA" id="ARBA00022840"/>
    </source>
</evidence>
<evidence type="ECO:0000256" key="4">
    <source>
        <dbReference type="ARBA" id="ARBA00023054"/>
    </source>
</evidence>
<comment type="subcellular location">
    <subcellularLocation>
        <location evidence="1">Cytoplasm</location>
        <location evidence="1">Cytoskeleton</location>
    </subcellularLocation>
</comment>
<keyword evidence="5" id="KW-0505">Motor protein</keyword>
<dbReference type="GO" id="GO:0008017">
    <property type="term" value="F:microtubule binding"/>
    <property type="evidence" value="ECO:0007669"/>
    <property type="project" value="InterPro"/>
</dbReference>
<dbReference type="Gene3D" id="3.40.850.10">
    <property type="entry name" value="Kinesin motor domain"/>
    <property type="match status" value="1"/>
</dbReference>
<dbReference type="GO" id="GO:0015630">
    <property type="term" value="C:microtubule cytoskeleton"/>
    <property type="evidence" value="ECO:0007669"/>
    <property type="project" value="UniProtKB-ARBA"/>
</dbReference>
<comment type="similarity">
    <text evidence="7">Belongs to the TRAFAC class myosin-kinesin ATPase superfamily. Kinesin family.</text>
</comment>
<feature type="coiled-coil region" evidence="8">
    <location>
        <begin position="161"/>
        <end position="188"/>
    </location>
</feature>
<dbReference type="PROSITE" id="PS00411">
    <property type="entry name" value="KINESIN_MOTOR_1"/>
    <property type="match status" value="1"/>
</dbReference>
<keyword evidence="3" id="KW-0067">ATP-binding</keyword>
<evidence type="ECO:0000313" key="10">
    <source>
        <dbReference type="EMBL" id="KAJ3636348.1"/>
    </source>
</evidence>
<dbReference type="GO" id="GO:0003777">
    <property type="term" value="F:microtubule motor activity"/>
    <property type="evidence" value="ECO:0007669"/>
    <property type="project" value="InterPro"/>
</dbReference>
<dbReference type="InterPro" id="IPR027640">
    <property type="entry name" value="Kinesin-like_fam"/>
</dbReference>
<proteinExistence type="inferred from homology"/>
<evidence type="ECO:0000256" key="7">
    <source>
        <dbReference type="PROSITE-ProRule" id="PRU00283"/>
    </source>
</evidence>
<evidence type="ECO:0000256" key="6">
    <source>
        <dbReference type="ARBA" id="ARBA00023212"/>
    </source>
</evidence>
<dbReference type="AlphaFoldDB" id="A0AA38HK66"/>
<name>A0AA38HK66_9CUCU</name>
<dbReference type="PANTHER" id="PTHR47968:SF75">
    <property type="entry name" value="CENTROMERE-ASSOCIATED PROTEIN E"/>
    <property type="match status" value="1"/>
</dbReference>
<dbReference type="PRINTS" id="PR00380">
    <property type="entry name" value="KINESINHEAVY"/>
</dbReference>
<dbReference type="EMBL" id="JALNTZ010000207">
    <property type="protein sequence ID" value="KAJ3636348.1"/>
    <property type="molecule type" value="Genomic_DNA"/>
</dbReference>
<evidence type="ECO:0000259" key="9">
    <source>
        <dbReference type="PROSITE" id="PS50067"/>
    </source>
</evidence>
<gene>
    <name evidence="10" type="ORF">Zmor_008647</name>
</gene>
<dbReference type="InterPro" id="IPR036961">
    <property type="entry name" value="Kinesin_motor_dom_sf"/>
</dbReference>
<dbReference type="GO" id="GO:0007018">
    <property type="term" value="P:microtubule-based movement"/>
    <property type="evidence" value="ECO:0007669"/>
    <property type="project" value="InterPro"/>
</dbReference>
<keyword evidence="4 8" id="KW-0175">Coiled coil</keyword>
<dbReference type="Proteomes" id="UP001168821">
    <property type="component" value="Unassembled WGS sequence"/>
</dbReference>
<accession>A0AA38HK66</accession>
<dbReference type="InterPro" id="IPR027417">
    <property type="entry name" value="P-loop_NTPase"/>
</dbReference>
<comment type="caution">
    <text evidence="7">Lacks conserved residue(s) required for the propagation of feature annotation.</text>
</comment>
<dbReference type="PROSITE" id="PS50067">
    <property type="entry name" value="KINESIN_MOTOR_2"/>
    <property type="match status" value="1"/>
</dbReference>
<dbReference type="GO" id="GO:0005524">
    <property type="term" value="F:ATP binding"/>
    <property type="evidence" value="ECO:0007669"/>
    <property type="project" value="UniProtKB-KW"/>
</dbReference>
<dbReference type="SMART" id="SM00129">
    <property type="entry name" value="KISc"/>
    <property type="match status" value="1"/>
</dbReference>
<feature type="domain" description="Kinesin motor" evidence="9">
    <location>
        <begin position="1"/>
        <end position="130"/>
    </location>
</feature>
<dbReference type="Pfam" id="PF00225">
    <property type="entry name" value="Kinesin"/>
    <property type="match status" value="1"/>
</dbReference>
<keyword evidence="11" id="KW-1185">Reference proteome</keyword>
<dbReference type="SUPFAM" id="SSF52540">
    <property type="entry name" value="P-loop containing nucleoside triphosphate hydrolases"/>
    <property type="match status" value="1"/>
</dbReference>
<evidence type="ECO:0000256" key="5">
    <source>
        <dbReference type="ARBA" id="ARBA00023175"/>
    </source>
</evidence>
<evidence type="ECO:0000313" key="11">
    <source>
        <dbReference type="Proteomes" id="UP001168821"/>
    </source>
</evidence>
<comment type="caution">
    <text evidence="10">The sequence shown here is derived from an EMBL/GenBank/DDBJ whole genome shotgun (WGS) entry which is preliminary data.</text>
</comment>
<reference evidence="10" key="1">
    <citation type="journal article" date="2023" name="G3 (Bethesda)">
        <title>Whole genome assemblies of Zophobas morio and Tenebrio molitor.</title>
        <authorList>
            <person name="Kaur S."/>
            <person name="Stinson S.A."/>
            <person name="diCenzo G.C."/>
        </authorList>
    </citation>
    <scope>NUCLEOTIDE SEQUENCE</scope>
    <source>
        <strain evidence="10">QUZm001</strain>
    </source>
</reference>
<dbReference type="InterPro" id="IPR001752">
    <property type="entry name" value="Kinesin_motor_dom"/>
</dbReference>